<name>A0A6C0F592_9ZZZZ</name>
<proteinExistence type="predicted"/>
<sequence length="138" mass="14868">MTFDSSNTPMSPIRDLKGDATVHIVSTPAFLSTPSDVMTPAKLFPTPSVEVISPSSLRFSTPHYKHHFSSFLEPTPSAPVDIVKEFRWMTPSVELLTSTLSSASSSDDSDSAHSNSATGSLSESSSSESLQFKWSQTP</sequence>
<dbReference type="EMBL" id="MN738998">
    <property type="protein sequence ID" value="QHT34345.1"/>
    <property type="molecule type" value="Genomic_DNA"/>
</dbReference>
<feature type="region of interest" description="Disordered" evidence="1">
    <location>
        <begin position="99"/>
        <end position="138"/>
    </location>
</feature>
<accession>A0A6C0F592</accession>
<feature type="compositionally biased region" description="Low complexity" evidence="1">
    <location>
        <begin position="99"/>
        <end position="130"/>
    </location>
</feature>
<evidence type="ECO:0000256" key="1">
    <source>
        <dbReference type="SAM" id="MobiDB-lite"/>
    </source>
</evidence>
<evidence type="ECO:0000313" key="2">
    <source>
        <dbReference type="EMBL" id="QHT34345.1"/>
    </source>
</evidence>
<reference evidence="2" key="1">
    <citation type="journal article" date="2020" name="Nature">
        <title>Giant virus diversity and host interactions through global metagenomics.</title>
        <authorList>
            <person name="Schulz F."/>
            <person name="Roux S."/>
            <person name="Paez-Espino D."/>
            <person name="Jungbluth S."/>
            <person name="Walsh D.A."/>
            <person name="Denef V.J."/>
            <person name="McMahon K.D."/>
            <person name="Konstantinidis K.T."/>
            <person name="Eloe-Fadrosh E.A."/>
            <person name="Kyrpides N.C."/>
            <person name="Woyke T."/>
        </authorList>
    </citation>
    <scope>NUCLEOTIDE SEQUENCE</scope>
    <source>
        <strain evidence="2">GVMAG-M-3300009163-63</strain>
    </source>
</reference>
<protein>
    <submittedName>
        <fullName evidence="2">Uncharacterized protein</fullName>
    </submittedName>
</protein>
<dbReference type="AlphaFoldDB" id="A0A6C0F592"/>
<organism evidence="2">
    <name type="scientific">viral metagenome</name>
    <dbReference type="NCBI Taxonomy" id="1070528"/>
    <lineage>
        <taxon>unclassified sequences</taxon>
        <taxon>metagenomes</taxon>
        <taxon>organismal metagenomes</taxon>
    </lineage>
</organism>